<dbReference type="CDD" id="cd03049">
    <property type="entry name" value="GST_N_3"/>
    <property type="match status" value="1"/>
</dbReference>
<evidence type="ECO:0000313" key="2">
    <source>
        <dbReference type="EMBL" id="SUI50760.1"/>
    </source>
</evidence>
<keyword evidence="3" id="KW-1185">Reference proteome</keyword>
<gene>
    <name evidence="2" type="primary">sspA_1</name>
    <name evidence="2" type="ORF">NCTC10738_00570</name>
</gene>
<reference evidence="2 3" key="1">
    <citation type="submission" date="2018-06" db="EMBL/GenBank/DDBJ databases">
        <authorList>
            <consortium name="Pathogen Informatics"/>
            <person name="Doyle S."/>
        </authorList>
    </citation>
    <scope>NUCLEOTIDE SEQUENCE [LARGE SCALE GENOMIC DNA]</scope>
    <source>
        <strain evidence="2 3">NCTC10738</strain>
    </source>
</reference>
<dbReference type="GO" id="GO:0004364">
    <property type="term" value="F:glutathione transferase activity"/>
    <property type="evidence" value="ECO:0007669"/>
    <property type="project" value="TreeGrafter"/>
</dbReference>
<dbReference type="Gene3D" id="1.20.1050.10">
    <property type="match status" value="1"/>
</dbReference>
<protein>
    <submittedName>
        <fullName evidence="2">Stringent starvation protein A homolog</fullName>
    </submittedName>
</protein>
<proteinExistence type="predicted"/>
<dbReference type="PROSITE" id="PS50404">
    <property type="entry name" value="GST_NTER"/>
    <property type="match status" value="1"/>
</dbReference>
<dbReference type="PANTHER" id="PTHR43969:SF9">
    <property type="entry name" value="GLUTATHIONE S TRANSFERASE D10, ISOFORM A-RELATED"/>
    <property type="match status" value="1"/>
</dbReference>
<dbReference type="EMBL" id="UGYO01000001">
    <property type="protein sequence ID" value="SUI50760.1"/>
    <property type="molecule type" value="Genomic_DNA"/>
</dbReference>
<dbReference type="Gene3D" id="3.40.30.10">
    <property type="entry name" value="Glutaredoxin"/>
    <property type="match status" value="1"/>
</dbReference>
<name>A0A379YVM1_9GAMM</name>
<dbReference type="GO" id="GO:0006749">
    <property type="term" value="P:glutathione metabolic process"/>
    <property type="evidence" value="ECO:0007669"/>
    <property type="project" value="TreeGrafter"/>
</dbReference>
<dbReference type="RefSeq" id="WP_071238520.1">
    <property type="nucleotide sequence ID" value="NZ_CP068228.1"/>
</dbReference>
<dbReference type="Proteomes" id="UP000254069">
    <property type="component" value="Unassembled WGS sequence"/>
</dbReference>
<evidence type="ECO:0000313" key="3">
    <source>
        <dbReference type="Proteomes" id="UP000254069"/>
    </source>
</evidence>
<organism evidence="2 3">
    <name type="scientific">Shewanella algae</name>
    <dbReference type="NCBI Taxonomy" id="38313"/>
    <lineage>
        <taxon>Bacteria</taxon>
        <taxon>Pseudomonadati</taxon>
        <taxon>Pseudomonadota</taxon>
        <taxon>Gammaproteobacteria</taxon>
        <taxon>Alteromonadales</taxon>
        <taxon>Shewanellaceae</taxon>
        <taxon>Shewanella</taxon>
    </lineage>
</organism>
<dbReference type="InterPro" id="IPR004045">
    <property type="entry name" value="Glutathione_S-Trfase_N"/>
</dbReference>
<dbReference type="Pfam" id="PF13417">
    <property type="entry name" value="GST_N_3"/>
    <property type="match status" value="1"/>
</dbReference>
<dbReference type="AlphaFoldDB" id="A0A379YVM1"/>
<dbReference type="InterPro" id="IPR036249">
    <property type="entry name" value="Thioredoxin-like_sf"/>
</dbReference>
<dbReference type="SUPFAM" id="SSF52833">
    <property type="entry name" value="Thioredoxin-like"/>
    <property type="match status" value="1"/>
</dbReference>
<feature type="domain" description="GST N-terminal" evidence="1">
    <location>
        <begin position="1"/>
        <end position="78"/>
    </location>
</feature>
<sequence length="196" mass="22361">MQLYYSTASPYARVVRVIARELGLALDEKLVNPFDNSDELLSVNPLGKIPSLLLDDGAAMFDSEVIVRFLDDKFGQDRFFGPSRNWAYECQFSLLKGALDSAVGLRQEQMREEEGVRSPFWSGRFEQALLRALMEVERQGIIASGPLDARQVLLLVLLEYLDFRHPDLDWRKVVPALAHWQESASLRQSFRDTRPG</sequence>
<evidence type="ECO:0000259" key="1">
    <source>
        <dbReference type="PROSITE" id="PS50404"/>
    </source>
</evidence>
<accession>A0A379YVM1</accession>
<dbReference type="PANTHER" id="PTHR43969">
    <property type="entry name" value="GLUTATHIONE S TRANSFERASE D10, ISOFORM A-RELATED"/>
    <property type="match status" value="1"/>
</dbReference>